<keyword evidence="5" id="KW-0808">Transferase</keyword>
<dbReference type="Proteomes" id="UP000297540">
    <property type="component" value="Unassembled WGS sequence"/>
</dbReference>
<gene>
    <name evidence="5" type="ORF">E2R66_22010</name>
</gene>
<dbReference type="RefSeq" id="WP_133234844.1">
    <property type="nucleotide sequence ID" value="NZ_SOZE01000030.1"/>
</dbReference>
<organism evidence="5 6">
    <name type="scientific">Mucilaginibacter psychrotolerans</name>
    <dbReference type="NCBI Taxonomy" id="1524096"/>
    <lineage>
        <taxon>Bacteria</taxon>
        <taxon>Pseudomonadati</taxon>
        <taxon>Bacteroidota</taxon>
        <taxon>Sphingobacteriia</taxon>
        <taxon>Sphingobacteriales</taxon>
        <taxon>Sphingobacteriaceae</taxon>
        <taxon>Mucilaginibacter</taxon>
    </lineage>
</organism>
<dbReference type="AlphaFoldDB" id="A0A4Y8S7D9"/>
<dbReference type="Gene3D" id="3.40.50.880">
    <property type="match status" value="1"/>
</dbReference>
<dbReference type="InterPro" id="IPR029062">
    <property type="entry name" value="Class_I_gatase-like"/>
</dbReference>
<dbReference type="GO" id="GO:0019243">
    <property type="term" value="P:methylglyoxal catabolic process to D-lactate via S-lactoyl-glutathione"/>
    <property type="evidence" value="ECO:0007669"/>
    <property type="project" value="TreeGrafter"/>
</dbReference>
<dbReference type="SUPFAM" id="SSF52317">
    <property type="entry name" value="Class I glutamine amidotransferase-like"/>
    <property type="match status" value="1"/>
</dbReference>
<feature type="domain" description="DJ-1/PfpI" evidence="4">
    <location>
        <begin position="27"/>
        <end position="217"/>
    </location>
</feature>
<dbReference type="InterPro" id="IPR050325">
    <property type="entry name" value="Prot/Nucl_acid_deglycase"/>
</dbReference>
<evidence type="ECO:0000259" key="4">
    <source>
        <dbReference type="Pfam" id="PF01965"/>
    </source>
</evidence>
<evidence type="ECO:0000313" key="6">
    <source>
        <dbReference type="Proteomes" id="UP000297540"/>
    </source>
</evidence>
<keyword evidence="5" id="KW-0315">Glutamine amidotransferase</keyword>
<dbReference type="InterPro" id="IPR002818">
    <property type="entry name" value="DJ-1/PfpI"/>
</dbReference>
<reference evidence="5 6" key="1">
    <citation type="journal article" date="2017" name="Int. J. Syst. Evol. Microbiol.">
        <title>Mucilaginibacterpsychrotolerans sp. nov., isolated from peatlands.</title>
        <authorList>
            <person name="Deng Y."/>
            <person name="Shen L."/>
            <person name="Xu B."/>
            <person name="Liu Y."/>
            <person name="Gu Z."/>
            <person name="Liu H."/>
            <person name="Zhou Y."/>
        </authorList>
    </citation>
    <scope>NUCLEOTIDE SEQUENCE [LARGE SCALE GENOMIC DNA]</scope>
    <source>
        <strain evidence="5 6">NH7-4</strain>
    </source>
</reference>
<dbReference type="PANTHER" id="PTHR48094:SF11">
    <property type="entry name" value="GLUTATHIONE-INDEPENDENT GLYOXALASE HSP31-RELATED"/>
    <property type="match status" value="1"/>
</dbReference>
<dbReference type="GO" id="GO:0016740">
    <property type="term" value="F:transferase activity"/>
    <property type="evidence" value="ECO:0007669"/>
    <property type="project" value="UniProtKB-KW"/>
</dbReference>
<dbReference type="Pfam" id="PF01965">
    <property type="entry name" value="DJ-1_PfpI"/>
    <property type="match status" value="1"/>
</dbReference>
<dbReference type="OrthoDB" id="9792284at2"/>
<protein>
    <submittedName>
        <fullName evidence="5">Type 1 glutamine amidotransferase domain-containing protein</fullName>
    </submittedName>
</protein>
<evidence type="ECO:0000256" key="1">
    <source>
        <dbReference type="ARBA" id="ARBA00023016"/>
    </source>
</evidence>
<name>A0A4Y8S7D9_9SPHI</name>
<evidence type="ECO:0000256" key="2">
    <source>
        <dbReference type="ARBA" id="ARBA00023239"/>
    </source>
</evidence>
<dbReference type="PANTHER" id="PTHR48094">
    <property type="entry name" value="PROTEIN/NUCLEIC ACID DEGLYCASE DJ-1-RELATED"/>
    <property type="match status" value="1"/>
</dbReference>
<comment type="caution">
    <text evidence="5">The sequence shown here is derived from an EMBL/GenBank/DDBJ whole genome shotgun (WGS) entry which is preliminary data.</text>
</comment>
<dbReference type="EMBL" id="SOZE01000030">
    <property type="protein sequence ID" value="TFF34490.1"/>
    <property type="molecule type" value="Genomic_DNA"/>
</dbReference>
<dbReference type="GO" id="GO:0005737">
    <property type="term" value="C:cytoplasm"/>
    <property type="evidence" value="ECO:0007669"/>
    <property type="project" value="TreeGrafter"/>
</dbReference>
<dbReference type="GO" id="GO:0019172">
    <property type="term" value="F:glyoxalase III activity"/>
    <property type="evidence" value="ECO:0007669"/>
    <property type="project" value="TreeGrafter"/>
</dbReference>
<sequence>MKKKILFVVSSAAHIGPHNRATGNLLTEVAHPYQTFKKQGYDIDIASVNGGVAPIDMVELDDAMNLAFLADEGAVKMNNTASINDVSVDGYDAVFVPGGLAPVVDMPENPTVQKILADMYEKGGVVSAVCHGPVALINVKLNDGSYLIDGKNVTGFSIAEEENYAKEDVPFELEDALKQRGGQYSAASPWQPYVVTDGRLVTGQNPASATGVAESVIAILEPTT</sequence>
<proteinExistence type="inferred from homology"/>
<keyword evidence="1" id="KW-0346">Stress response</keyword>
<comment type="similarity">
    <text evidence="3">Belongs to the peptidase C56 family. HSP31-like subfamily.</text>
</comment>
<keyword evidence="6" id="KW-1185">Reference proteome</keyword>
<evidence type="ECO:0000313" key="5">
    <source>
        <dbReference type="EMBL" id="TFF34490.1"/>
    </source>
</evidence>
<dbReference type="CDD" id="cd03141">
    <property type="entry name" value="GATase1_Hsp31_like"/>
    <property type="match status" value="1"/>
</dbReference>
<keyword evidence="2" id="KW-0456">Lyase</keyword>
<evidence type="ECO:0000256" key="3">
    <source>
        <dbReference type="ARBA" id="ARBA00038493"/>
    </source>
</evidence>
<accession>A0A4Y8S7D9</accession>